<dbReference type="InterPro" id="IPR011990">
    <property type="entry name" value="TPR-like_helical_dom_sf"/>
</dbReference>
<feature type="region of interest" description="Disordered" evidence="3">
    <location>
        <begin position="286"/>
        <end position="343"/>
    </location>
</feature>
<evidence type="ECO:0000256" key="3">
    <source>
        <dbReference type="SAM" id="MobiDB-lite"/>
    </source>
</evidence>
<organism evidence="4 5">
    <name type="scientific">Durusdinium trenchii</name>
    <dbReference type="NCBI Taxonomy" id="1381693"/>
    <lineage>
        <taxon>Eukaryota</taxon>
        <taxon>Sar</taxon>
        <taxon>Alveolata</taxon>
        <taxon>Dinophyceae</taxon>
        <taxon>Suessiales</taxon>
        <taxon>Symbiodiniaceae</taxon>
        <taxon>Durusdinium</taxon>
    </lineage>
</organism>
<keyword evidence="4" id="KW-0282">Flagellum</keyword>
<feature type="compositionally biased region" description="Basic and acidic residues" evidence="3">
    <location>
        <begin position="330"/>
        <end position="342"/>
    </location>
</feature>
<keyword evidence="4" id="KW-0966">Cell projection</keyword>
<comment type="caution">
    <text evidence="4">The sequence shown here is derived from an EMBL/GenBank/DDBJ whole genome shotgun (WGS) entry which is preliminary data.</text>
</comment>
<name>A0ABP0S3B7_9DINO</name>
<keyword evidence="1" id="KW-0677">Repeat</keyword>
<dbReference type="PANTHER" id="PTHR44314:SF1">
    <property type="entry name" value="CILIA- AND FLAGELLA-ASSOCIATED PROTEIN 70"/>
    <property type="match status" value="1"/>
</dbReference>
<evidence type="ECO:0000313" key="4">
    <source>
        <dbReference type="EMBL" id="CAK9106855.1"/>
    </source>
</evidence>
<keyword evidence="5" id="KW-1185">Reference proteome</keyword>
<keyword evidence="2" id="KW-0802">TPR repeat</keyword>
<sequence length="983" mass="108820">MVKVARVEVRKAVLDVVPRELEGKVAVTTPLSDHAELLECSLRCEWVGPGGDENGVGGWKAMSRPWRNTLYRDFEAEEVAGAVHSHRFCSRQFWFQQDVELEALDDASINKFLRATELRLSVLPGKRVSDADVDAGEIQPLAVGNIDLFKLIRADTVEETVKLEVAESCQGANALFSSAQFQVRAKVTPEMADFVLGSHLLSFANLTIPAVPLQFTEAWMSEALQQAKEDAEAAQNSEAETKTGDGNSEVVELNVDQLEALATRVDAACEKLKMEIVLRGTLSETDRDDFAHSSENEGTQESTEGSEEAQLEGEHEQAEAKEEEDICAENESKGPKRPEKPQPFEIRFVTADLVIRFDKENKQWTAASRLEDQKSAQFFLSSATRVLLEKQNRFDQARVVVSRQNVDDAGTASDVEEPASLDVVEASLDCSELFTPDATMLTLKAEDGLAQVQVSNSWSFVQGEISAPALSTQSRNFLDGERPMHSRMAKGQLLANESKALDVLESMARSCREEFDVCKVRQMLLRAVQGDLRFSNNLKGTNLDQVATSLEVRSLQLSSHGSSDAAPSQSQLASEAEFVGDLRRAEQVWSEMVHKDATQLLPFARFCMRNGKHFRALVLLSQSKCSSSNNNIDINGSEATLQVMSHVLTCFCEKLPSVQDLLCDVTLMTHLLRFECGLQDAVDFDALPEDHQPGAPQLASLFRRLAEVALACQLAKVAKVCLMRANASDLEPLIDSRLVRSEQLRARYKILTGECKAAVEILSQVSTDSEQVALLNVPALTRAQTYFYAGEAQERLVQQKQATLQDVRSSYSDSLAVLNEMVQDERDAKLSDASDTAELRQRLTFRLARTYLQLDDARKARLAYRNAVQSDAVTGTLAWAWLGLGRTSMALEDSKVADMALRRALILDDLNPDAWCWMARFQLKEKIMDEAQAALDLGLSVGQPSTSMLKDVVEDLRDHLGSVACKKTQRMLDAVRGRLALVE</sequence>
<dbReference type="Gene3D" id="1.25.40.10">
    <property type="entry name" value="Tetratricopeptide repeat domain"/>
    <property type="match status" value="1"/>
</dbReference>
<dbReference type="SUPFAM" id="SSF48452">
    <property type="entry name" value="TPR-like"/>
    <property type="match status" value="1"/>
</dbReference>
<accession>A0ABP0S3B7</accession>
<feature type="compositionally biased region" description="Basic and acidic residues" evidence="3">
    <location>
        <begin position="286"/>
        <end position="295"/>
    </location>
</feature>
<protein>
    <submittedName>
        <fullName evidence="4">Cilia- and flagella-associated protein 70 (Flagellum-associated protein 70)</fullName>
    </submittedName>
</protein>
<feature type="region of interest" description="Disordered" evidence="3">
    <location>
        <begin position="226"/>
        <end position="248"/>
    </location>
</feature>
<dbReference type="InterPro" id="IPR052628">
    <property type="entry name" value="CFAP70"/>
</dbReference>
<evidence type="ECO:0000256" key="2">
    <source>
        <dbReference type="ARBA" id="ARBA00022803"/>
    </source>
</evidence>
<gene>
    <name evidence="4" type="ORF">SCF082_LOCUS49763</name>
</gene>
<evidence type="ECO:0000256" key="1">
    <source>
        <dbReference type="ARBA" id="ARBA00022737"/>
    </source>
</evidence>
<keyword evidence="4" id="KW-0969">Cilium</keyword>
<proteinExistence type="predicted"/>
<dbReference type="EMBL" id="CAXAMM010042799">
    <property type="protein sequence ID" value="CAK9106855.1"/>
    <property type="molecule type" value="Genomic_DNA"/>
</dbReference>
<reference evidence="4 5" key="1">
    <citation type="submission" date="2024-02" db="EMBL/GenBank/DDBJ databases">
        <authorList>
            <person name="Chen Y."/>
            <person name="Shah S."/>
            <person name="Dougan E. K."/>
            <person name="Thang M."/>
            <person name="Chan C."/>
        </authorList>
    </citation>
    <scope>NUCLEOTIDE SEQUENCE [LARGE SCALE GENOMIC DNA]</scope>
</reference>
<evidence type="ECO:0000313" key="5">
    <source>
        <dbReference type="Proteomes" id="UP001642464"/>
    </source>
</evidence>
<dbReference type="PANTHER" id="PTHR44314">
    <property type="entry name" value="CILIA- AND FLAGELLA-ASSOCIATED PROTEIN 70"/>
    <property type="match status" value="1"/>
</dbReference>
<dbReference type="Proteomes" id="UP001642464">
    <property type="component" value="Unassembled WGS sequence"/>
</dbReference>